<evidence type="ECO:0000313" key="7">
    <source>
        <dbReference type="Proteomes" id="UP001075354"/>
    </source>
</evidence>
<dbReference type="InterPro" id="IPR012677">
    <property type="entry name" value="Nucleotide-bd_a/b_plait_sf"/>
</dbReference>
<keyword evidence="1" id="KW-0677">Repeat</keyword>
<feature type="compositionally biased region" description="Basic residues" evidence="4">
    <location>
        <begin position="421"/>
        <end position="439"/>
    </location>
</feature>
<keyword evidence="2 3" id="KW-0694">RNA-binding</keyword>
<evidence type="ECO:0000256" key="4">
    <source>
        <dbReference type="SAM" id="MobiDB-lite"/>
    </source>
</evidence>
<evidence type="ECO:0000313" key="6">
    <source>
        <dbReference type="EMBL" id="KAJ1523293.1"/>
    </source>
</evidence>
<dbReference type="AlphaFoldDB" id="A0AAV7XFG3"/>
<dbReference type="SMART" id="SM00360">
    <property type="entry name" value="RRM"/>
    <property type="match status" value="2"/>
</dbReference>
<dbReference type="Proteomes" id="UP001075354">
    <property type="component" value="Chromosome 10"/>
</dbReference>
<keyword evidence="7" id="KW-1185">Reference proteome</keyword>
<evidence type="ECO:0000256" key="2">
    <source>
        <dbReference type="ARBA" id="ARBA00022884"/>
    </source>
</evidence>
<feature type="domain" description="RRM" evidence="5">
    <location>
        <begin position="340"/>
        <end position="417"/>
    </location>
</feature>
<dbReference type="PANTHER" id="PTHR23236:SF119">
    <property type="entry name" value="NUCLEAR RNA-BINDING PROTEIN SART-3"/>
    <property type="match status" value="1"/>
</dbReference>
<dbReference type="InterPro" id="IPR000504">
    <property type="entry name" value="RRM_dom"/>
</dbReference>
<dbReference type="InterPro" id="IPR035979">
    <property type="entry name" value="RBD_domain_sf"/>
</dbReference>
<dbReference type="PROSITE" id="PS50102">
    <property type="entry name" value="RRM"/>
    <property type="match status" value="1"/>
</dbReference>
<proteinExistence type="predicted"/>
<evidence type="ECO:0000256" key="1">
    <source>
        <dbReference type="ARBA" id="ARBA00022737"/>
    </source>
</evidence>
<dbReference type="Pfam" id="PF00076">
    <property type="entry name" value="RRM_1"/>
    <property type="match status" value="1"/>
</dbReference>
<dbReference type="PANTHER" id="PTHR23236">
    <property type="entry name" value="EUKARYOTIC TRANSLATION INITIATION FACTOR 4B/4H"/>
    <property type="match status" value="1"/>
</dbReference>
<gene>
    <name evidence="6" type="ORF">ONE63_001172</name>
</gene>
<dbReference type="EMBL" id="JAPTSV010000010">
    <property type="protein sequence ID" value="KAJ1523293.1"/>
    <property type="molecule type" value="Genomic_DNA"/>
</dbReference>
<dbReference type="SUPFAM" id="SSF54928">
    <property type="entry name" value="RNA-binding domain, RBD"/>
    <property type="match status" value="2"/>
</dbReference>
<dbReference type="GO" id="GO:0003723">
    <property type="term" value="F:RNA binding"/>
    <property type="evidence" value="ECO:0007669"/>
    <property type="project" value="UniProtKB-UniRule"/>
</dbReference>
<name>A0AAV7XFG3_9NEOP</name>
<feature type="region of interest" description="Disordered" evidence="4">
    <location>
        <begin position="415"/>
        <end position="439"/>
    </location>
</feature>
<organism evidence="6 7">
    <name type="scientific">Megalurothrips usitatus</name>
    <name type="common">bean blossom thrips</name>
    <dbReference type="NCBI Taxonomy" id="439358"/>
    <lineage>
        <taxon>Eukaryota</taxon>
        <taxon>Metazoa</taxon>
        <taxon>Ecdysozoa</taxon>
        <taxon>Arthropoda</taxon>
        <taxon>Hexapoda</taxon>
        <taxon>Insecta</taxon>
        <taxon>Pterygota</taxon>
        <taxon>Neoptera</taxon>
        <taxon>Paraneoptera</taxon>
        <taxon>Thysanoptera</taxon>
        <taxon>Terebrantia</taxon>
        <taxon>Thripoidea</taxon>
        <taxon>Thripidae</taxon>
        <taxon>Megalurothrips</taxon>
    </lineage>
</organism>
<accession>A0AAV7XFG3</accession>
<dbReference type="Gene3D" id="3.30.70.330">
    <property type="match status" value="2"/>
</dbReference>
<sequence>MKNSQQYQRDLRKMASVIPQASLDLSSVEVSQDVAERSILIYGAPDDFDSKNIKGNVSEVSKKGDAVVVIFSTPKEASKAVKKYHGKNGMVVCKDFAPPILVTGHKPDLFFLRDVPDEISIQDLWLTLDGDEIQLTHISVLTTSSRHVMLCCKEHESLLSKNGTRLKNWRIKVELWNDLCFLMTHKNVVLVENLPEDSTVDTVKQLLGVRDGIKYLEVVTSHNCALVYCQSKPIIDLVVNCNESTLKFSLYKQVACFKNVVFTGNLHETTKDLDLIKHFKDCEITKVIVRLDSRTGLKRASIYLKDEENFKKAVKMNGTELLGQTISVESKPVNNVVERNRVFITDLHRGTTKLHVCLTFQDCGHIIDVFIPKQKNIVNFKEAAYIEFRDSEAIGKALGKSGMKLRGMRFNVHADDPYEGRKKRKRSGVKHQPKRLKET</sequence>
<evidence type="ECO:0000256" key="3">
    <source>
        <dbReference type="PROSITE-ProRule" id="PRU00176"/>
    </source>
</evidence>
<comment type="caution">
    <text evidence="6">The sequence shown here is derived from an EMBL/GenBank/DDBJ whole genome shotgun (WGS) entry which is preliminary data.</text>
</comment>
<evidence type="ECO:0000259" key="5">
    <source>
        <dbReference type="PROSITE" id="PS50102"/>
    </source>
</evidence>
<reference evidence="6" key="1">
    <citation type="submission" date="2022-12" db="EMBL/GenBank/DDBJ databases">
        <title>Chromosome-level genome assembly of the bean flower thrips Megalurothrips usitatus.</title>
        <authorList>
            <person name="Ma L."/>
            <person name="Liu Q."/>
            <person name="Li H."/>
            <person name="Cai W."/>
        </authorList>
    </citation>
    <scope>NUCLEOTIDE SEQUENCE</scope>
    <source>
        <strain evidence="6">Cailab_2022a</strain>
    </source>
</reference>
<protein>
    <recommendedName>
        <fullName evidence="5">RRM domain-containing protein</fullName>
    </recommendedName>
</protein>